<name>Q5KEC4_CRYD1</name>
<proteinExistence type="predicted"/>
<dbReference type="Proteomes" id="UP000002149">
    <property type="component" value="Chromosome 7"/>
</dbReference>
<organism evidence="3 4">
    <name type="scientific">Cryptococcus deneoformans (strain JEC21 / ATCC MYA-565)</name>
    <name type="common">Cryptococcus neoformans var. neoformans serotype D</name>
    <dbReference type="NCBI Taxonomy" id="214684"/>
    <lineage>
        <taxon>Eukaryota</taxon>
        <taxon>Fungi</taxon>
        <taxon>Dikarya</taxon>
        <taxon>Basidiomycota</taxon>
        <taxon>Agaricomycotina</taxon>
        <taxon>Tremellomycetes</taxon>
        <taxon>Tremellales</taxon>
        <taxon>Cryptococcaceae</taxon>
        <taxon>Cryptococcus</taxon>
        <taxon>Cryptococcus neoformans species complex</taxon>
    </lineage>
</organism>
<evidence type="ECO:0000313" key="3">
    <source>
        <dbReference type="EMBL" id="AAW44544.1"/>
    </source>
</evidence>
<dbReference type="AlphaFoldDB" id="Q5KEC4"/>
<dbReference type="InParanoid" id="Q5KEC4"/>
<accession>Q5KEC4</accession>
<dbReference type="EMBL" id="AE017347">
    <property type="protein sequence ID" value="AAW44544.1"/>
    <property type="molecule type" value="Genomic_DNA"/>
</dbReference>
<protein>
    <submittedName>
        <fullName evidence="3">Uncharacterized protein</fullName>
    </submittedName>
</protein>
<keyword evidence="4" id="KW-1185">Reference proteome</keyword>
<feature type="compositionally biased region" description="Low complexity" evidence="1">
    <location>
        <begin position="218"/>
        <end position="242"/>
    </location>
</feature>
<evidence type="ECO:0000256" key="2">
    <source>
        <dbReference type="SAM" id="SignalP"/>
    </source>
</evidence>
<dbReference type="PANTHER" id="PTHR34862:SF1">
    <property type="entry name" value="SPARK DOMAIN-CONTAINING PROTEIN"/>
    <property type="match status" value="1"/>
</dbReference>
<feature type="region of interest" description="Disordered" evidence="1">
    <location>
        <begin position="212"/>
        <end position="242"/>
    </location>
</feature>
<feature type="chain" id="PRO_5004258233" evidence="2">
    <location>
        <begin position="20"/>
        <end position="454"/>
    </location>
</feature>
<dbReference type="HOGENOM" id="CLU_605524_0_0_1"/>
<dbReference type="GeneID" id="3258554"/>
<dbReference type="VEuPathDB" id="FungiDB:CNG01000"/>
<dbReference type="OrthoDB" id="2536450at2759"/>
<dbReference type="KEGG" id="cne:CNG01000"/>
<feature type="signal peptide" evidence="2">
    <location>
        <begin position="1"/>
        <end position="19"/>
    </location>
</feature>
<dbReference type="RefSeq" id="XP_571851.1">
    <property type="nucleotide sequence ID" value="XM_571851.2"/>
</dbReference>
<dbReference type="PANTHER" id="PTHR34862">
    <property type="entry name" value="SPARK DOMAIN-CONTAINING PROTEIN"/>
    <property type="match status" value="1"/>
</dbReference>
<dbReference type="eggNOG" id="ENOG502RDHC">
    <property type="taxonomic scope" value="Eukaryota"/>
</dbReference>
<sequence length="454" mass="46301">MRTSTSLIALGAAASVATAQSVSIPDLTSSALRLLSSNCRTAVKELISPDSPTGQCLNTTAAESVLNSNGSIVPSVENWLDSICTSNPCSNSTLQNATQTILSQCSTDLQKFGLTNETVQIIVQSYPLAREVVCLKTTDPFTGNSSSDNSGSGGSGGAASSASSWASSDWNSAAPTSSMWYDAGTDSSPSPTYAQESAYRLIRRQDQGSDASATSDIASWTSSAASPSSTASGSDNSSSNSTEGTYCVTSLLDELSSYLGTELSLREIATIALGGNATAIQDLESIPPTALCNECIFGALSLIETQYPDVGTSVWIGNSTLNQFLDTTCNSTGLVVSQNGTLPENVTASAYNSSFPYSFVNGTSTYLPTSTASTVPIQSIIPHRNVTIGHHTIGFGNDTSPSATSSVVSTSGSPVSSLTSTAAAVTSAAASAGSAATSAASNPAAIKARWMGQQ</sequence>
<reference evidence="3 4" key="1">
    <citation type="journal article" date="2005" name="Science">
        <title>The genome of the basidiomycetous yeast and human pathogen Cryptococcus neoformans.</title>
        <authorList>
            <person name="Loftus B.J."/>
            <person name="Fung E."/>
            <person name="Roncaglia P."/>
            <person name="Rowley D."/>
            <person name="Amedeo P."/>
            <person name="Bruno D."/>
            <person name="Vamathevan J."/>
            <person name="Miranda M."/>
            <person name="Anderson I.J."/>
            <person name="Fraser J.A."/>
            <person name="Allen J.E."/>
            <person name="Bosdet I.E."/>
            <person name="Brent M.R."/>
            <person name="Chiu R."/>
            <person name="Doering T.L."/>
            <person name="Donlin M.J."/>
            <person name="D'Souza C.A."/>
            <person name="Fox D.S."/>
            <person name="Grinberg V."/>
            <person name="Fu J."/>
            <person name="Fukushima M."/>
            <person name="Haas B.J."/>
            <person name="Huang J.C."/>
            <person name="Janbon G."/>
            <person name="Jones S.J."/>
            <person name="Koo H.L."/>
            <person name="Krzywinski M.I."/>
            <person name="Kwon-Chung J.K."/>
            <person name="Lengeler K.B."/>
            <person name="Maiti R."/>
            <person name="Marra M.A."/>
            <person name="Marra R.E."/>
            <person name="Mathewson C.A."/>
            <person name="Mitchell T.G."/>
            <person name="Pertea M."/>
            <person name="Riggs F.R."/>
            <person name="Salzberg S.L."/>
            <person name="Schein J.E."/>
            <person name="Shvartsbeyn A."/>
            <person name="Shin H."/>
            <person name="Shumway M."/>
            <person name="Specht C.A."/>
            <person name="Suh B.B."/>
            <person name="Tenney A."/>
            <person name="Utterback T.R."/>
            <person name="Wickes B.L."/>
            <person name="Wortman J.R."/>
            <person name="Wye N.H."/>
            <person name="Kronstad J.W."/>
            <person name="Lodge J.K."/>
            <person name="Heitman J."/>
            <person name="Davis R.W."/>
            <person name="Fraser C.M."/>
            <person name="Hyman R.W."/>
        </authorList>
    </citation>
    <scope>NUCLEOTIDE SEQUENCE [LARGE SCALE GENOMIC DNA]</scope>
    <source>
        <strain evidence="4">JEC21 / ATCC MYA-565</strain>
    </source>
</reference>
<evidence type="ECO:0000256" key="1">
    <source>
        <dbReference type="SAM" id="MobiDB-lite"/>
    </source>
</evidence>
<dbReference type="OMA" id="NECIFGA"/>
<evidence type="ECO:0000313" key="4">
    <source>
        <dbReference type="Proteomes" id="UP000002149"/>
    </source>
</evidence>
<gene>
    <name evidence="3" type="ordered locus">CNG01000</name>
</gene>
<dbReference type="PaxDb" id="214684-Q5KEC4"/>
<keyword evidence="2" id="KW-0732">Signal</keyword>